<dbReference type="Gramene" id="OGLUM10G07830.1">
    <property type="protein sequence ID" value="OGLUM10G07830.1"/>
    <property type="gene ID" value="OGLUM10G07830"/>
</dbReference>
<dbReference type="HOGENOM" id="CLU_2416760_0_0_1"/>
<evidence type="ECO:0000313" key="1">
    <source>
        <dbReference type="EnsemblPlants" id="OGLUM10G07830.1"/>
    </source>
</evidence>
<organism evidence="1">
    <name type="scientific">Oryza glumipatula</name>
    <dbReference type="NCBI Taxonomy" id="40148"/>
    <lineage>
        <taxon>Eukaryota</taxon>
        <taxon>Viridiplantae</taxon>
        <taxon>Streptophyta</taxon>
        <taxon>Embryophyta</taxon>
        <taxon>Tracheophyta</taxon>
        <taxon>Spermatophyta</taxon>
        <taxon>Magnoliopsida</taxon>
        <taxon>Liliopsida</taxon>
        <taxon>Poales</taxon>
        <taxon>Poaceae</taxon>
        <taxon>BOP clade</taxon>
        <taxon>Oryzoideae</taxon>
        <taxon>Oryzeae</taxon>
        <taxon>Oryzinae</taxon>
        <taxon>Oryza</taxon>
    </lineage>
</organism>
<reference evidence="1" key="2">
    <citation type="submission" date="2018-05" db="EMBL/GenBank/DDBJ databases">
        <title>OgluRS3 (Oryza glumaepatula Reference Sequence Version 3).</title>
        <authorList>
            <person name="Zhang J."/>
            <person name="Kudrna D."/>
            <person name="Lee S."/>
            <person name="Talag J."/>
            <person name="Welchert J."/>
            <person name="Wing R.A."/>
        </authorList>
    </citation>
    <scope>NUCLEOTIDE SEQUENCE [LARGE SCALE GENOMIC DNA]</scope>
</reference>
<proteinExistence type="predicted"/>
<keyword evidence="2" id="KW-1185">Reference proteome</keyword>
<dbReference type="Proteomes" id="UP000026961">
    <property type="component" value="Chromosome 10"/>
</dbReference>
<accession>A0A0E0B9T0</accession>
<sequence>MVPVAKAKEVTTMTLIGGDGVAWQAARKEGTMAGRLSEEEVMGQMWRGMVACPLVHEGGGWRWRKKPSSSSPHGGWWRLRPVTELELTHEGK</sequence>
<dbReference type="AlphaFoldDB" id="A0A0E0B9T0"/>
<dbReference type="EnsemblPlants" id="OGLUM10G07830.1">
    <property type="protein sequence ID" value="OGLUM10G07830.1"/>
    <property type="gene ID" value="OGLUM10G07830"/>
</dbReference>
<evidence type="ECO:0000313" key="2">
    <source>
        <dbReference type="Proteomes" id="UP000026961"/>
    </source>
</evidence>
<protein>
    <submittedName>
        <fullName evidence="1">Uncharacterized protein</fullName>
    </submittedName>
</protein>
<name>A0A0E0B9T0_9ORYZ</name>
<reference evidence="1" key="1">
    <citation type="submission" date="2015-04" db="UniProtKB">
        <authorList>
            <consortium name="EnsemblPlants"/>
        </authorList>
    </citation>
    <scope>IDENTIFICATION</scope>
</reference>